<name>A0A103Z1X0_BURCE</name>
<evidence type="ECO:0000256" key="5">
    <source>
        <dbReference type="ARBA" id="ARBA00022519"/>
    </source>
</evidence>
<dbReference type="GO" id="GO:0030288">
    <property type="term" value="C:outer membrane-bounded periplasmic space"/>
    <property type="evidence" value="ECO:0007669"/>
    <property type="project" value="InterPro"/>
</dbReference>
<dbReference type="Pfam" id="PF03544">
    <property type="entry name" value="TonB_C"/>
    <property type="match status" value="1"/>
</dbReference>
<dbReference type="NCBIfam" id="TIGR01352">
    <property type="entry name" value="tonB_Cterm"/>
    <property type="match status" value="1"/>
</dbReference>
<keyword evidence="4 10" id="KW-1003">Cell membrane</keyword>
<dbReference type="Gene3D" id="3.30.1150.10">
    <property type="match status" value="1"/>
</dbReference>
<feature type="region of interest" description="Disordered" evidence="11">
    <location>
        <begin position="67"/>
        <end position="142"/>
    </location>
</feature>
<evidence type="ECO:0000256" key="4">
    <source>
        <dbReference type="ARBA" id="ARBA00022475"/>
    </source>
</evidence>
<sequence>MTTASPSRLAAIGRPRRFGNKQTHPVRRFGGIAIAIALHLVLIWALVNGLATRVVQIVQQPIETRIIVPVKPPPPPPPPPPKPVEKVVSKPRVTAPPPPPFVPPPEVHVQAPPPPTVTHQDVPAPSAPVHEAPPAPAPVPAAKPVNREIGVVCPNSDEVRSSIVYPAEAQDNNITGEVTVEFTVDPDGRVTNLRVAQPADPVLNRAALNAVKRFNCIAQGQSVRVRVPFSFNLN</sequence>
<dbReference type="GO" id="GO:0055085">
    <property type="term" value="P:transmembrane transport"/>
    <property type="evidence" value="ECO:0007669"/>
    <property type="project" value="InterPro"/>
</dbReference>
<dbReference type="GO" id="GO:0015891">
    <property type="term" value="P:siderophore transport"/>
    <property type="evidence" value="ECO:0007669"/>
    <property type="project" value="InterPro"/>
</dbReference>
<dbReference type="PANTHER" id="PTHR33446:SF2">
    <property type="entry name" value="PROTEIN TONB"/>
    <property type="match status" value="1"/>
</dbReference>
<feature type="domain" description="TonB C-terminal" evidence="12">
    <location>
        <begin position="150"/>
        <end position="234"/>
    </location>
</feature>
<evidence type="ECO:0000256" key="10">
    <source>
        <dbReference type="RuleBase" id="RU362123"/>
    </source>
</evidence>
<dbReference type="Proteomes" id="UP000069001">
    <property type="component" value="Unassembled WGS sequence"/>
</dbReference>
<keyword evidence="6 10" id="KW-0812">Transmembrane</keyword>
<evidence type="ECO:0000256" key="2">
    <source>
        <dbReference type="ARBA" id="ARBA00006555"/>
    </source>
</evidence>
<keyword evidence="8 10" id="KW-1133">Transmembrane helix</keyword>
<proteinExistence type="inferred from homology"/>
<dbReference type="InterPro" id="IPR037682">
    <property type="entry name" value="TonB_C"/>
</dbReference>
<evidence type="ECO:0000256" key="9">
    <source>
        <dbReference type="ARBA" id="ARBA00023136"/>
    </source>
</evidence>
<keyword evidence="5 10" id="KW-0997">Cell inner membrane</keyword>
<evidence type="ECO:0000313" key="13">
    <source>
        <dbReference type="EMBL" id="KVK71874.1"/>
    </source>
</evidence>
<dbReference type="GO" id="GO:0031992">
    <property type="term" value="F:energy transducer activity"/>
    <property type="evidence" value="ECO:0007669"/>
    <property type="project" value="InterPro"/>
</dbReference>
<organism evidence="13 14">
    <name type="scientific">Burkholderia cepacia</name>
    <name type="common">Pseudomonas cepacia</name>
    <dbReference type="NCBI Taxonomy" id="292"/>
    <lineage>
        <taxon>Bacteria</taxon>
        <taxon>Pseudomonadati</taxon>
        <taxon>Pseudomonadota</taxon>
        <taxon>Betaproteobacteria</taxon>
        <taxon>Burkholderiales</taxon>
        <taxon>Burkholderiaceae</taxon>
        <taxon>Burkholderia</taxon>
        <taxon>Burkholderia cepacia complex</taxon>
    </lineage>
</organism>
<dbReference type="EMBL" id="LOYH01000109">
    <property type="protein sequence ID" value="KVK71874.1"/>
    <property type="molecule type" value="Genomic_DNA"/>
</dbReference>
<feature type="compositionally biased region" description="Pro residues" evidence="11">
    <location>
        <begin position="131"/>
        <end position="141"/>
    </location>
</feature>
<evidence type="ECO:0000259" key="12">
    <source>
        <dbReference type="PROSITE" id="PS52015"/>
    </source>
</evidence>
<evidence type="ECO:0000256" key="11">
    <source>
        <dbReference type="SAM" id="MobiDB-lite"/>
    </source>
</evidence>
<gene>
    <name evidence="13" type="ORF">WS90_35500</name>
</gene>
<feature type="transmembrane region" description="Helical" evidence="10">
    <location>
        <begin position="26"/>
        <end position="47"/>
    </location>
</feature>
<feature type="compositionally biased region" description="Pro residues" evidence="11">
    <location>
        <begin position="94"/>
        <end position="116"/>
    </location>
</feature>
<protein>
    <recommendedName>
        <fullName evidence="10">Protein TonB</fullName>
    </recommendedName>
</protein>
<comment type="subcellular location">
    <subcellularLocation>
        <location evidence="1 10">Cell inner membrane</location>
        <topology evidence="1 10">Single-pass membrane protein</topology>
        <orientation evidence="1 10">Periplasmic side</orientation>
    </subcellularLocation>
</comment>
<dbReference type="InterPro" id="IPR003538">
    <property type="entry name" value="TonB"/>
</dbReference>
<feature type="compositionally biased region" description="Pro residues" evidence="11">
    <location>
        <begin position="70"/>
        <end position="82"/>
    </location>
</feature>
<dbReference type="GO" id="GO:0098797">
    <property type="term" value="C:plasma membrane protein complex"/>
    <property type="evidence" value="ECO:0007669"/>
    <property type="project" value="TreeGrafter"/>
</dbReference>
<comment type="caution">
    <text evidence="13">The sequence shown here is derived from an EMBL/GenBank/DDBJ whole genome shotgun (WGS) entry which is preliminary data.</text>
</comment>
<keyword evidence="9 10" id="KW-0472">Membrane</keyword>
<feature type="compositionally biased region" description="Basic residues" evidence="11">
    <location>
        <begin position="14"/>
        <end position="23"/>
    </location>
</feature>
<dbReference type="PANTHER" id="PTHR33446">
    <property type="entry name" value="PROTEIN TONB-RELATED"/>
    <property type="match status" value="1"/>
</dbReference>
<reference evidence="13 14" key="1">
    <citation type="submission" date="2015-11" db="EMBL/GenBank/DDBJ databases">
        <title>Expanding the genomic diversity of Burkholderia species for the development of highly accurate diagnostics.</title>
        <authorList>
            <person name="Sahl J."/>
            <person name="Keim P."/>
            <person name="Wagner D."/>
        </authorList>
    </citation>
    <scope>NUCLEOTIDE SEQUENCE [LARGE SCALE GENOMIC DNA]</scope>
    <source>
        <strain evidence="13 14">MSMB1302</strain>
    </source>
</reference>
<dbReference type="RefSeq" id="WP_059733082.1">
    <property type="nucleotide sequence ID" value="NZ_LOYH01000109.1"/>
</dbReference>
<dbReference type="PRINTS" id="PR01374">
    <property type="entry name" value="TONBPROTEIN"/>
</dbReference>
<evidence type="ECO:0000256" key="6">
    <source>
        <dbReference type="ARBA" id="ARBA00022692"/>
    </source>
</evidence>
<feature type="region of interest" description="Disordered" evidence="11">
    <location>
        <begin position="1"/>
        <end position="23"/>
    </location>
</feature>
<dbReference type="InterPro" id="IPR051045">
    <property type="entry name" value="TonB-dependent_transducer"/>
</dbReference>
<dbReference type="PROSITE" id="PS52015">
    <property type="entry name" value="TONB_CTD"/>
    <property type="match status" value="1"/>
</dbReference>
<keyword evidence="3 10" id="KW-0813">Transport</keyword>
<dbReference type="GO" id="GO:0015031">
    <property type="term" value="P:protein transport"/>
    <property type="evidence" value="ECO:0007669"/>
    <property type="project" value="UniProtKB-UniRule"/>
</dbReference>
<dbReference type="SUPFAM" id="SSF74653">
    <property type="entry name" value="TolA/TonB C-terminal domain"/>
    <property type="match status" value="1"/>
</dbReference>
<evidence type="ECO:0000313" key="14">
    <source>
        <dbReference type="Proteomes" id="UP000069001"/>
    </source>
</evidence>
<dbReference type="AlphaFoldDB" id="A0A103Z1X0"/>
<evidence type="ECO:0000256" key="8">
    <source>
        <dbReference type="ARBA" id="ARBA00022989"/>
    </source>
</evidence>
<accession>A0A103Z1X0</accession>
<keyword evidence="10" id="KW-0735">Signal-anchor</keyword>
<evidence type="ECO:0000256" key="3">
    <source>
        <dbReference type="ARBA" id="ARBA00022448"/>
    </source>
</evidence>
<evidence type="ECO:0000256" key="7">
    <source>
        <dbReference type="ARBA" id="ARBA00022927"/>
    </source>
</evidence>
<keyword evidence="7 10" id="KW-0653">Protein transport</keyword>
<comment type="function">
    <text evidence="10">Interacts with outer membrane receptor proteins that carry out high-affinity binding and energy dependent uptake into the periplasmic space of specific substrates. It could act to transduce energy from the cytoplasmic membrane to specific energy-requiring processes in the outer membrane, resulting in the release into the periplasm of ligands bound by these outer membrane proteins.</text>
</comment>
<comment type="similarity">
    <text evidence="2 10">Belongs to the TonB family.</text>
</comment>
<dbReference type="InterPro" id="IPR006260">
    <property type="entry name" value="TonB/TolA_C"/>
</dbReference>
<evidence type="ECO:0000256" key="1">
    <source>
        <dbReference type="ARBA" id="ARBA00004383"/>
    </source>
</evidence>